<dbReference type="AlphaFoldDB" id="J9DM12"/>
<dbReference type="HOGENOM" id="CLU_1240121_0_0_1"/>
<protein>
    <submittedName>
        <fullName evidence="2">Uncharacterized protein</fullName>
    </submittedName>
</protein>
<evidence type="ECO:0000313" key="2">
    <source>
        <dbReference type="EMBL" id="EJW02422.1"/>
    </source>
</evidence>
<organism evidence="2 3">
    <name type="scientific">Edhazardia aedis (strain USNM 41457)</name>
    <name type="common">Microsporidian parasite</name>
    <dbReference type="NCBI Taxonomy" id="1003232"/>
    <lineage>
        <taxon>Eukaryota</taxon>
        <taxon>Fungi</taxon>
        <taxon>Fungi incertae sedis</taxon>
        <taxon>Microsporidia</taxon>
        <taxon>Edhazardia</taxon>
    </lineage>
</organism>
<accession>J9DM12</accession>
<evidence type="ECO:0000313" key="3">
    <source>
        <dbReference type="Proteomes" id="UP000003163"/>
    </source>
</evidence>
<keyword evidence="3" id="KW-1185">Reference proteome</keyword>
<comment type="caution">
    <text evidence="2">The sequence shown here is derived from an EMBL/GenBank/DDBJ whole genome shotgun (WGS) entry which is preliminary data.</text>
</comment>
<sequence length="223" mass="26110">MLRIKQLLNFLIWLNASFYDVDVSIFEEICDITSHDFPQDDSTNKIQQNMSENFALMQDNGKKTVYFDQKSKYSQHFDVSNSENKIQAKSFGQEENPSKENETHFCSPNKILNSSIVEDISVIIDLLHDKFLCGLNICPNKQNDLYVLNKLDNLESYQIKKETNCEYYVHVLTEFHKIIFRVKKLTQKECILDFILIKNDIEHLCTCNQSPLQFFMNSGEPQI</sequence>
<dbReference type="Proteomes" id="UP000003163">
    <property type="component" value="Unassembled WGS sequence"/>
</dbReference>
<dbReference type="VEuPathDB" id="MicrosporidiaDB:EDEG_03152"/>
<evidence type="ECO:0000256" key="1">
    <source>
        <dbReference type="SAM" id="SignalP"/>
    </source>
</evidence>
<feature type="chain" id="PRO_5003821720" evidence="1">
    <location>
        <begin position="24"/>
        <end position="223"/>
    </location>
</feature>
<dbReference type="InParanoid" id="J9DM12"/>
<proteinExistence type="predicted"/>
<name>J9DM12_EDHAE</name>
<feature type="signal peptide" evidence="1">
    <location>
        <begin position="1"/>
        <end position="23"/>
    </location>
</feature>
<dbReference type="EMBL" id="AFBI03000072">
    <property type="protein sequence ID" value="EJW02422.1"/>
    <property type="molecule type" value="Genomic_DNA"/>
</dbReference>
<keyword evidence="1" id="KW-0732">Signal</keyword>
<reference evidence="2 3" key="1">
    <citation type="submission" date="2011-08" db="EMBL/GenBank/DDBJ databases">
        <authorList>
            <person name="Liu Z.J."/>
            <person name="Shi F.L."/>
            <person name="Lu J.Q."/>
            <person name="Li M."/>
            <person name="Wang Z.L."/>
        </authorList>
    </citation>
    <scope>NUCLEOTIDE SEQUENCE [LARGE SCALE GENOMIC DNA]</scope>
    <source>
        <strain evidence="2 3">USNM 41457</strain>
    </source>
</reference>
<gene>
    <name evidence="2" type="ORF">EDEG_03152</name>
</gene>
<reference evidence="3" key="2">
    <citation type="submission" date="2015-07" db="EMBL/GenBank/DDBJ databases">
        <title>Contrasting host-pathogen interactions and genome evolution in two generalist and specialist microsporidian pathogens of mosquitoes.</title>
        <authorList>
            <consortium name="The Broad Institute Genomics Platform"/>
            <consortium name="The Broad Institute Genome Sequencing Center for Infectious Disease"/>
            <person name="Cuomo C.A."/>
            <person name="Sanscrainte N.D."/>
            <person name="Goldberg J.M."/>
            <person name="Heiman D."/>
            <person name="Young S."/>
            <person name="Zeng Q."/>
            <person name="Becnel J.J."/>
            <person name="Birren B.W."/>
        </authorList>
    </citation>
    <scope>NUCLEOTIDE SEQUENCE [LARGE SCALE GENOMIC DNA]</scope>
    <source>
        <strain evidence="3">USNM 41457</strain>
    </source>
</reference>